<dbReference type="InterPro" id="IPR002502">
    <property type="entry name" value="Amidase_domain"/>
</dbReference>
<dbReference type="PANTHER" id="PTHR11022">
    <property type="entry name" value="PEPTIDOGLYCAN RECOGNITION PROTEIN"/>
    <property type="match status" value="1"/>
</dbReference>
<dbReference type="PANTHER" id="PTHR11022:SF41">
    <property type="entry name" value="PEPTIDOGLYCAN-RECOGNITION PROTEIN LC-RELATED"/>
    <property type="match status" value="1"/>
</dbReference>
<dbReference type="InterPro" id="IPR036366">
    <property type="entry name" value="PGBDSf"/>
</dbReference>
<accession>A0ABN3Q8M2</accession>
<comment type="caution">
    <text evidence="4">The sequence shown here is derived from an EMBL/GenBank/DDBJ whole genome shotgun (WGS) entry which is preliminary data.</text>
</comment>
<dbReference type="Gene3D" id="1.10.101.10">
    <property type="entry name" value="PGBD-like superfamily/PGBD"/>
    <property type="match status" value="1"/>
</dbReference>
<sequence>MKYVKRSAWGARYGRGPTSITPSAGGVAVHYEGGGRLTGKPHSTCAPRVRSIESFHVNGRGWQGIAYNLLVCEHGYVFEGRGLGRRSAAQGSNTGNQNYYAVCALIGDKDPASGALLNGIRDAIDYLRSKGAGRAIKPHRAFVSTSCPGSALNGWVSKGAPRPGGKPSPGKPAPSKPSPAPKWPGRYLRYTTGKALIRGADVKQWQQRMRARGWSLDADGVYGPRSADVCRDFQREKRLAADGVVGPDTWRAAWSAPVT</sequence>
<evidence type="ECO:0000313" key="4">
    <source>
        <dbReference type="EMBL" id="GAA2618685.1"/>
    </source>
</evidence>
<dbReference type="Proteomes" id="UP001501509">
    <property type="component" value="Unassembled WGS sequence"/>
</dbReference>
<gene>
    <name evidence="4" type="ORF">GCM10010411_62730</name>
</gene>
<feature type="region of interest" description="Disordered" evidence="2">
    <location>
        <begin position="154"/>
        <end position="184"/>
    </location>
</feature>
<dbReference type="SUPFAM" id="SSF55846">
    <property type="entry name" value="N-acetylmuramoyl-L-alanine amidase-like"/>
    <property type="match status" value="1"/>
</dbReference>
<dbReference type="InterPro" id="IPR036505">
    <property type="entry name" value="Amidase/PGRP_sf"/>
</dbReference>
<proteinExistence type="inferred from homology"/>
<dbReference type="EMBL" id="BAAATD010000009">
    <property type="protein sequence ID" value="GAA2618685.1"/>
    <property type="molecule type" value="Genomic_DNA"/>
</dbReference>
<dbReference type="InterPro" id="IPR002477">
    <property type="entry name" value="Peptidoglycan-bd-like"/>
</dbReference>
<dbReference type="SUPFAM" id="SSF47090">
    <property type="entry name" value="PGBD-like"/>
    <property type="match status" value="1"/>
</dbReference>
<dbReference type="InterPro" id="IPR006619">
    <property type="entry name" value="PGRP_domain_met/bac"/>
</dbReference>
<keyword evidence="5" id="KW-1185">Reference proteome</keyword>
<evidence type="ECO:0000256" key="1">
    <source>
        <dbReference type="ARBA" id="ARBA00007553"/>
    </source>
</evidence>
<dbReference type="Gene3D" id="3.40.80.10">
    <property type="entry name" value="Peptidoglycan recognition protein-like"/>
    <property type="match status" value="1"/>
</dbReference>
<protein>
    <recommendedName>
        <fullName evidence="3">Peptidoglycan recognition protein family domain-containing protein</fullName>
    </recommendedName>
</protein>
<dbReference type="RefSeq" id="WP_344546087.1">
    <property type="nucleotide sequence ID" value="NZ_BAAATD010000009.1"/>
</dbReference>
<feature type="compositionally biased region" description="Pro residues" evidence="2">
    <location>
        <begin position="164"/>
        <end position="182"/>
    </location>
</feature>
<name>A0ABN3Q8M2_9ACTN</name>
<feature type="domain" description="Peptidoglycan recognition protein family" evidence="3">
    <location>
        <begin position="1"/>
        <end position="143"/>
    </location>
</feature>
<dbReference type="SMART" id="SM00701">
    <property type="entry name" value="PGRP"/>
    <property type="match status" value="1"/>
</dbReference>
<reference evidence="4 5" key="1">
    <citation type="journal article" date="2019" name="Int. J. Syst. Evol. Microbiol.">
        <title>The Global Catalogue of Microorganisms (GCM) 10K type strain sequencing project: providing services to taxonomists for standard genome sequencing and annotation.</title>
        <authorList>
            <consortium name="The Broad Institute Genomics Platform"/>
            <consortium name="The Broad Institute Genome Sequencing Center for Infectious Disease"/>
            <person name="Wu L."/>
            <person name="Ma J."/>
        </authorList>
    </citation>
    <scope>NUCLEOTIDE SEQUENCE [LARGE SCALE GENOMIC DNA]</scope>
    <source>
        <strain evidence="4 5">JCM 6833</strain>
    </source>
</reference>
<evidence type="ECO:0000259" key="3">
    <source>
        <dbReference type="SMART" id="SM00701"/>
    </source>
</evidence>
<organism evidence="4 5">
    <name type="scientific">Actinomadura fulvescens</name>
    <dbReference type="NCBI Taxonomy" id="46160"/>
    <lineage>
        <taxon>Bacteria</taxon>
        <taxon>Bacillati</taxon>
        <taxon>Actinomycetota</taxon>
        <taxon>Actinomycetes</taxon>
        <taxon>Streptosporangiales</taxon>
        <taxon>Thermomonosporaceae</taxon>
        <taxon>Actinomadura</taxon>
    </lineage>
</organism>
<dbReference type="CDD" id="cd06583">
    <property type="entry name" value="PGRP"/>
    <property type="match status" value="1"/>
</dbReference>
<evidence type="ECO:0000313" key="5">
    <source>
        <dbReference type="Proteomes" id="UP001501509"/>
    </source>
</evidence>
<dbReference type="InterPro" id="IPR036365">
    <property type="entry name" value="PGBD-like_sf"/>
</dbReference>
<evidence type="ECO:0000256" key="2">
    <source>
        <dbReference type="SAM" id="MobiDB-lite"/>
    </source>
</evidence>
<dbReference type="InterPro" id="IPR015510">
    <property type="entry name" value="PGRP"/>
</dbReference>
<dbReference type="Pfam" id="PF01471">
    <property type="entry name" value="PG_binding_1"/>
    <property type="match status" value="1"/>
</dbReference>
<comment type="similarity">
    <text evidence="1">Belongs to the N-acetylmuramoyl-L-alanine amidase 2 family.</text>
</comment>